<dbReference type="Pfam" id="PF00916">
    <property type="entry name" value="Sulfate_transp"/>
    <property type="match status" value="1"/>
</dbReference>
<dbReference type="InterPro" id="IPR002645">
    <property type="entry name" value="STAS_dom"/>
</dbReference>
<dbReference type="AlphaFoldDB" id="A0A1B1Y6V4"/>
<evidence type="ECO:0000259" key="6">
    <source>
        <dbReference type="PROSITE" id="PS50801"/>
    </source>
</evidence>
<gene>
    <name evidence="7" type="ORF">AXE80_09385</name>
</gene>
<evidence type="ECO:0000313" key="7">
    <source>
        <dbReference type="EMBL" id="ANW96478.1"/>
    </source>
</evidence>
<dbReference type="SUPFAM" id="SSF52091">
    <property type="entry name" value="SpoIIaa-like"/>
    <property type="match status" value="1"/>
</dbReference>
<dbReference type="InterPro" id="IPR018045">
    <property type="entry name" value="S04_transporter_CS"/>
</dbReference>
<feature type="transmembrane region" description="Helical" evidence="5">
    <location>
        <begin position="235"/>
        <end position="255"/>
    </location>
</feature>
<keyword evidence="3 5" id="KW-1133">Transmembrane helix</keyword>
<keyword evidence="2 5" id="KW-0812">Transmembrane</keyword>
<keyword evidence="8" id="KW-1185">Reference proteome</keyword>
<organism evidence="7 8">
    <name type="scientific">Wenyingzhuangia fucanilytica</name>
    <dbReference type="NCBI Taxonomy" id="1790137"/>
    <lineage>
        <taxon>Bacteria</taxon>
        <taxon>Pseudomonadati</taxon>
        <taxon>Bacteroidota</taxon>
        <taxon>Flavobacteriia</taxon>
        <taxon>Flavobacteriales</taxon>
        <taxon>Flavobacteriaceae</taxon>
        <taxon>Wenyingzhuangia</taxon>
    </lineage>
</organism>
<evidence type="ECO:0000256" key="5">
    <source>
        <dbReference type="SAM" id="Phobius"/>
    </source>
</evidence>
<dbReference type="PANTHER" id="PTHR11814">
    <property type="entry name" value="SULFATE TRANSPORTER"/>
    <property type="match status" value="1"/>
</dbReference>
<dbReference type="GO" id="GO:0016020">
    <property type="term" value="C:membrane"/>
    <property type="evidence" value="ECO:0007669"/>
    <property type="project" value="UniProtKB-SubCell"/>
</dbReference>
<dbReference type="Pfam" id="PF01740">
    <property type="entry name" value="STAS"/>
    <property type="match status" value="1"/>
</dbReference>
<feature type="transmembrane region" description="Helical" evidence="5">
    <location>
        <begin position="339"/>
        <end position="361"/>
    </location>
</feature>
<dbReference type="InterPro" id="IPR011547">
    <property type="entry name" value="SLC26A/SulP_dom"/>
</dbReference>
<accession>A0A1B1Y6V4</accession>
<dbReference type="InterPro" id="IPR036513">
    <property type="entry name" value="STAS_dom_sf"/>
</dbReference>
<feature type="transmembrane region" description="Helical" evidence="5">
    <location>
        <begin position="315"/>
        <end position="333"/>
    </location>
</feature>
<dbReference type="Gene3D" id="3.30.750.24">
    <property type="entry name" value="STAS domain"/>
    <property type="match status" value="1"/>
</dbReference>
<evidence type="ECO:0000313" key="8">
    <source>
        <dbReference type="Proteomes" id="UP000092967"/>
    </source>
</evidence>
<evidence type="ECO:0000256" key="3">
    <source>
        <dbReference type="ARBA" id="ARBA00022989"/>
    </source>
</evidence>
<feature type="transmembrane region" description="Helical" evidence="5">
    <location>
        <begin position="193"/>
        <end position="215"/>
    </location>
</feature>
<dbReference type="EMBL" id="CP014224">
    <property type="protein sequence ID" value="ANW96478.1"/>
    <property type="molecule type" value="Genomic_DNA"/>
</dbReference>
<comment type="subcellular location">
    <subcellularLocation>
        <location evidence="1">Membrane</location>
        <topology evidence="1">Multi-pass membrane protein</topology>
    </subcellularLocation>
</comment>
<reference evidence="7 8" key="1">
    <citation type="submission" date="2016-02" db="EMBL/GenBank/DDBJ databases">
        <authorList>
            <person name="Wen L."/>
            <person name="He K."/>
            <person name="Yang H."/>
        </authorList>
    </citation>
    <scope>NUCLEOTIDE SEQUENCE [LARGE SCALE GENOMIC DNA]</scope>
    <source>
        <strain evidence="7 8">CZ1127</strain>
    </source>
</reference>
<protein>
    <submittedName>
        <fullName evidence="7">Sulfate transporter</fullName>
    </submittedName>
</protein>
<dbReference type="CDD" id="cd07042">
    <property type="entry name" value="STAS_SulP_like_sulfate_transporter"/>
    <property type="match status" value="1"/>
</dbReference>
<proteinExistence type="predicted"/>
<feature type="transmembrane region" description="Helical" evidence="5">
    <location>
        <begin position="131"/>
        <end position="148"/>
    </location>
</feature>
<dbReference type="OrthoDB" id="9771198at2"/>
<feature type="transmembrane region" description="Helical" evidence="5">
    <location>
        <begin position="373"/>
        <end position="405"/>
    </location>
</feature>
<dbReference type="STRING" id="1790137.AXE80_09385"/>
<dbReference type="PROSITE" id="PS50801">
    <property type="entry name" value="STAS"/>
    <property type="match status" value="1"/>
</dbReference>
<keyword evidence="4 5" id="KW-0472">Membrane</keyword>
<dbReference type="InterPro" id="IPR001902">
    <property type="entry name" value="SLC26A/SulP_fam"/>
</dbReference>
<evidence type="ECO:0000256" key="2">
    <source>
        <dbReference type="ARBA" id="ARBA00022692"/>
    </source>
</evidence>
<dbReference type="GO" id="GO:0008271">
    <property type="term" value="F:secondary active sulfate transmembrane transporter activity"/>
    <property type="evidence" value="ECO:0007669"/>
    <property type="project" value="InterPro"/>
</dbReference>
<name>A0A1B1Y6V4_9FLAO</name>
<feature type="transmembrane region" description="Helical" evidence="5">
    <location>
        <begin position="21"/>
        <end position="43"/>
    </location>
</feature>
<evidence type="ECO:0000256" key="1">
    <source>
        <dbReference type="ARBA" id="ARBA00004141"/>
    </source>
</evidence>
<dbReference type="KEGG" id="wfu:AXE80_09385"/>
<feature type="transmembrane region" description="Helical" evidence="5">
    <location>
        <begin position="168"/>
        <end position="186"/>
    </location>
</feature>
<dbReference type="NCBIfam" id="TIGR00815">
    <property type="entry name" value="sulP"/>
    <property type="match status" value="1"/>
</dbReference>
<feature type="transmembrane region" description="Helical" evidence="5">
    <location>
        <begin position="98"/>
        <end position="119"/>
    </location>
</feature>
<feature type="domain" description="STAS" evidence="6">
    <location>
        <begin position="429"/>
        <end position="544"/>
    </location>
</feature>
<evidence type="ECO:0000256" key="4">
    <source>
        <dbReference type="ARBA" id="ARBA00023136"/>
    </source>
</evidence>
<dbReference type="RefSeq" id="WP_068826645.1">
    <property type="nucleotide sequence ID" value="NZ_CP014224.1"/>
</dbReference>
<dbReference type="Proteomes" id="UP000092967">
    <property type="component" value="Chromosome"/>
</dbReference>
<dbReference type="PROSITE" id="PS01130">
    <property type="entry name" value="SLC26A"/>
    <property type="match status" value="1"/>
</dbReference>
<sequence length="565" mass="62005">MKRNFPFLIWLPTYDTKFLKGDVFAGITVGVLLIPQGMAYAMIAGLPPVFGLYTALIPQIIYALMGTSRQLSVGPVAMDSLLVASSLSALSLTGLESYVSMAIFLALFTGAIQVLMGFLKMGFFVNFLSKPVISGFTSAVAIVIGLSQVKNLTGVSSATNIISMLKEVHLVTLAIGVSAIVIIFLVKKILPKIPSALLVVFLGIVVVYVFNLHHLGVEIVKEIPKGLPVFKWPSFNEVSILTLAPMALTLALVGYMEASSISKSLEENIDGYQVDANQELKAIGFSNIIGSLFQSFPSTGGFARTAVNHQAGAKTGLASLIAALVVGLTLMFFTPLFYYLPMAVLAAMILVAVFNLIDLEYPKHLYKHQKDEFFLLLITFIITLFLGITEGILIGVVLSLLLVIYRSSQPHIAILARIEGSNYFKNIARFTTTKQREDLLIIRFDAQLYFGNKDYFIKRIRQLIEEKQNTLKAVIINAEAITYIDSSASAMLIKFIKELKSKKIKIMMTGAIGPTRDVLFKNGIVTVLGKDNLFVRTYEAVDCFDGIICKDDLQNQICQQTKTNV</sequence>